<keyword evidence="4" id="KW-1185">Reference proteome</keyword>
<evidence type="ECO:0000256" key="1">
    <source>
        <dbReference type="SAM" id="MobiDB-lite"/>
    </source>
</evidence>
<dbReference type="Gene3D" id="2.30.30.40">
    <property type="entry name" value="SH3 Domains"/>
    <property type="match status" value="1"/>
</dbReference>
<keyword evidence="2" id="KW-0732">Signal</keyword>
<protein>
    <recommendedName>
        <fullName evidence="5">SH3 domain-containing protein</fullName>
    </recommendedName>
</protein>
<evidence type="ECO:0000256" key="2">
    <source>
        <dbReference type="SAM" id="SignalP"/>
    </source>
</evidence>
<gene>
    <name evidence="3" type="ORF">ACFQ14_00090</name>
</gene>
<organism evidence="3 4">
    <name type="scientific">Pseudahrensia aquimaris</name>
    <dbReference type="NCBI Taxonomy" id="744461"/>
    <lineage>
        <taxon>Bacteria</taxon>
        <taxon>Pseudomonadati</taxon>
        <taxon>Pseudomonadota</taxon>
        <taxon>Alphaproteobacteria</taxon>
        <taxon>Hyphomicrobiales</taxon>
        <taxon>Ahrensiaceae</taxon>
        <taxon>Pseudahrensia</taxon>
    </lineage>
</organism>
<comment type="caution">
    <text evidence="3">The sequence shown here is derived from an EMBL/GenBank/DDBJ whole genome shotgun (WGS) entry which is preliminary data.</text>
</comment>
<evidence type="ECO:0008006" key="5">
    <source>
        <dbReference type="Google" id="ProtNLM"/>
    </source>
</evidence>
<name>A0ABW3F8L2_9HYPH</name>
<reference evidence="4" key="1">
    <citation type="journal article" date="2019" name="Int. J. Syst. Evol. Microbiol.">
        <title>The Global Catalogue of Microorganisms (GCM) 10K type strain sequencing project: providing services to taxonomists for standard genome sequencing and annotation.</title>
        <authorList>
            <consortium name="The Broad Institute Genomics Platform"/>
            <consortium name="The Broad Institute Genome Sequencing Center for Infectious Disease"/>
            <person name="Wu L."/>
            <person name="Ma J."/>
        </authorList>
    </citation>
    <scope>NUCLEOTIDE SEQUENCE [LARGE SCALE GENOMIC DNA]</scope>
    <source>
        <strain evidence="4">CCUG 60023</strain>
    </source>
</reference>
<feature type="chain" id="PRO_5047501736" description="SH3 domain-containing protein" evidence="2">
    <location>
        <begin position="21"/>
        <end position="431"/>
    </location>
</feature>
<dbReference type="EMBL" id="JBHTJV010000002">
    <property type="protein sequence ID" value="MFD0914799.1"/>
    <property type="molecule type" value="Genomic_DNA"/>
</dbReference>
<dbReference type="RefSeq" id="WP_377210661.1">
    <property type="nucleotide sequence ID" value="NZ_JBHTJV010000002.1"/>
</dbReference>
<feature type="signal peptide" evidence="2">
    <location>
        <begin position="1"/>
        <end position="20"/>
    </location>
</feature>
<feature type="region of interest" description="Disordered" evidence="1">
    <location>
        <begin position="316"/>
        <end position="338"/>
    </location>
</feature>
<evidence type="ECO:0000313" key="3">
    <source>
        <dbReference type="EMBL" id="MFD0914799.1"/>
    </source>
</evidence>
<evidence type="ECO:0000313" key="4">
    <source>
        <dbReference type="Proteomes" id="UP001597101"/>
    </source>
</evidence>
<proteinExistence type="predicted"/>
<dbReference type="Proteomes" id="UP001597101">
    <property type="component" value="Unassembled WGS sequence"/>
</dbReference>
<accession>A0ABW3F8L2</accession>
<sequence>MIRRSILAFSFALLAANASAQEPEFGSFYGGFSLDIRAKPRADFSVDIDHLKGMKTGEAFFSLDWQAVNEDCPRSFDTTFCRILKDASDARAGVDSLGVTIAPNAASIAFKIGNRRQTYELTLRRENGRLQATIIDVKRGIVAEAPVAGRSHLCEQTMCMGNRLDALKANPKQARGVYNDPSFLRTKSRRDARLTPAPPPQSVDRKSFLTGEWEVIGENGDTLGTLGIVVRDGKVLGNGDLMEAAVAGRKLAVRLRDVNVTQDGAHLQITFDEGGSGAKRVAPLLVTLPEKQGGPMRGSLRQGQRFELVTLRYKADYQGGRPPPQEPRPVPSKVPQPLKYMPYSLTGVPAGKRLTLRESPSATSSRIGSLPANTVNLLIKKCEPALDKDLFKAADLAGRKAQLASRWCQVHHVQTNRKGYVKGRYLQPSNY</sequence>
<feature type="region of interest" description="Disordered" evidence="1">
    <location>
        <begin position="185"/>
        <end position="205"/>
    </location>
</feature>
<feature type="compositionally biased region" description="Pro residues" evidence="1">
    <location>
        <begin position="321"/>
        <end position="334"/>
    </location>
</feature>